<gene>
    <name evidence="1" type="ORF">FIBSPDRAFT_927058</name>
</gene>
<dbReference type="OrthoDB" id="420564at2759"/>
<dbReference type="EMBL" id="KV417499">
    <property type="protein sequence ID" value="KZP29280.1"/>
    <property type="molecule type" value="Genomic_DNA"/>
</dbReference>
<sequence>MIVPGSPPQWLDRTLPFQVREDSGLFVDPCEGLLPLIRAVELMSNSGPIPALLAEHGPERVEWGTVDFVTDRSNLRKLLRWIDGSTSGDPIRMDAQLAGNGTVLLNRWESRTSGWRSGGYGYNLEKEVTKPAVGCEDATAHARIVKYNLGGLSMVVRFELDAFQPPAQSPDDDEDLLKALSALTVPQELQQPVKSEGFNIRRGGSVVPQSSLIELKSGKIKWPEVYPQLYVSQTPRLYKAAHENGLFHTITKMGLASPEMAEVAERSKVRFGRLRDALQAIKDMVVAAGPNGRLSFVVENKELKVFDRDSQSSFLKADVMALFS</sequence>
<proteinExistence type="predicted"/>
<dbReference type="AlphaFoldDB" id="A0A166SC90"/>
<evidence type="ECO:0008006" key="2">
    <source>
        <dbReference type="Google" id="ProtNLM"/>
    </source>
</evidence>
<dbReference type="PANTHER" id="PTHR35179">
    <property type="entry name" value="PROTEIN CBG02620"/>
    <property type="match status" value="1"/>
</dbReference>
<name>A0A166SC90_9AGAM</name>
<reference evidence="1" key="1">
    <citation type="journal article" date="2016" name="Mol. Biol. Evol.">
        <title>Comparative Genomics of Early-Diverging Mushroom-Forming Fungi Provides Insights into the Origins of Lignocellulose Decay Capabilities.</title>
        <authorList>
            <person name="Nagy L.G."/>
            <person name="Riley R."/>
            <person name="Tritt A."/>
            <person name="Adam C."/>
            <person name="Daum C."/>
            <person name="Floudas D."/>
            <person name="Sun H."/>
            <person name="Yadav J.S."/>
            <person name="Pangilinan J."/>
            <person name="Larsson K.H."/>
            <person name="Matsuura K."/>
            <person name="Barry K."/>
            <person name="Labutti K."/>
            <person name="Kuo R."/>
            <person name="Ohm R.A."/>
            <person name="Bhattacharya S.S."/>
            <person name="Shirouzu T."/>
            <person name="Yoshinaga Y."/>
            <person name="Martin F.M."/>
            <person name="Grigoriev I.V."/>
            <person name="Hibbett D.S."/>
        </authorList>
    </citation>
    <scope>NUCLEOTIDE SEQUENCE [LARGE SCALE GENOMIC DNA]</scope>
    <source>
        <strain evidence="1">CBS 109695</strain>
    </source>
</reference>
<dbReference type="PANTHER" id="PTHR35179:SF2">
    <property type="entry name" value="START DOMAIN-CONTAINING PROTEIN"/>
    <property type="match status" value="1"/>
</dbReference>
<dbReference type="STRING" id="436010.A0A166SC90"/>
<organism evidence="1">
    <name type="scientific">Athelia psychrophila</name>
    <dbReference type="NCBI Taxonomy" id="1759441"/>
    <lineage>
        <taxon>Eukaryota</taxon>
        <taxon>Fungi</taxon>
        <taxon>Dikarya</taxon>
        <taxon>Basidiomycota</taxon>
        <taxon>Agaricomycotina</taxon>
        <taxon>Agaricomycetes</taxon>
        <taxon>Agaricomycetidae</taxon>
        <taxon>Atheliales</taxon>
        <taxon>Atheliaceae</taxon>
        <taxon>Athelia</taxon>
    </lineage>
</organism>
<protein>
    <recommendedName>
        <fullName evidence="2">Geranylgeranyl pyrophosphate synthetase</fullName>
    </recommendedName>
</protein>
<accession>A0A166SC90</accession>
<evidence type="ECO:0000313" key="1">
    <source>
        <dbReference type="EMBL" id="KZP29280.1"/>
    </source>
</evidence>